<evidence type="ECO:0000313" key="8">
    <source>
        <dbReference type="Proteomes" id="UP000427769"/>
    </source>
</evidence>
<dbReference type="PANTHER" id="PTHR30471:SF3">
    <property type="entry name" value="UPF0758 PROTEIN YEES-RELATED"/>
    <property type="match status" value="1"/>
</dbReference>
<keyword evidence="4" id="KW-0862">Zinc</keyword>
<dbReference type="EMBL" id="AP021875">
    <property type="protein sequence ID" value="BBO77482.1"/>
    <property type="molecule type" value="Genomic_DNA"/>
</dbReference>
<dbReference type="OrthoDB" id="9804482at2"/>
<evidence type="ECO:0000256" key="1">
    <source>
        <dbReference type="ARBA" id="ARBA00022670"/>
    </source>
</evidence>
<keyword evidence="1" id="KW-0645">Protease</keyword>
<evidence type="ECO:0000256" key="2">
    <source>
        <dbReference type="ARBA" id="ARBA00022723"/>
    </source>
</evidence>
<dbReference type="GO" id="GO:0006508">
    <property type="term" value="P:proteolysis"/>
    <property type="evidence" value="ECO:0007669"/>
    <property type="project" value="UniProtKB-KW"/>
</dbReference>
<dbReference type="InterPro" id="IPR001405">
    <property type="entry name" value="UPF0758"/>
</dbReference>
<dbReference type="KEGG" id="dwd:DSCW_48990"/>
<evidence type="ECO:0000256" key="5">
    <source>
        <dbReference type="ARBA" id="ARBA00023049"/>
    </source>
</evidence>
<protein>
    <recommendedName>
        <fullName evidence="6">MPN domain-containing protein</fullName>
    </recommendedName>
</protein>
<organism evidence="7 8">
    <name type="scientific">Desulfosarcina widdelii</name>
    <dbReference type="NCBI Taxonomy" id="947919"/>
    <lineage>
        <taxon>Bacteria</taxon>
        <taxon>Pseudomonadati</taxon>
        <taxon>Thermodesulfobacteriota</taxon>
        <taxon>Desulfobacteria</taxon>
        <taxon>Desulfobacterales</taxon>
        <taxon>Desulfosarcinaceae</taxon>
        <taxon>Desulfosarcina</taxon>
    </lineage>
</organism>
<evidence type="ECO:0000313" key="7">
    <source>
        <dbReference type="EMBL" id="BBO77482.1"/>
    </source>
</evidence>
<dbReference type="RefSeq" id="WP_155306215.1">
    <property type="nucleotide sequence ID" value="NZ_AP021875.1"/>
</dbReference>
<dbReference type="GO" id="GO:0008237">
    <property type="term" value="F:metallopeptidase activity"/>
    <property type="evidence" value="ECO:0007669"/>
    <property type="project" value="UniProtKB-KW"/>
</dbReference>
<dbReference type="PROSITE" id="PS01302">
    <property type="entry name" value="UPF0758"/>
    <property type="match status" value="1"/>
</dbReference>
<dbReference type="InterPro" id="IPR037518">
    <property type="entry name" value="MPN"/>
</dbReference>
<feature type="domain" description="MPN" evidence="6">
    <location>
        <begin position="31"/>
        <end position="155"/>
    </location>
</feature>
<dbReference type="Gene3D" id="3.40.140.10">
    <property type="entry name" value="Cytidine Deaminase, domain 2"/>
    <property type="match status" value="1"/>
</dbReference>
<dbReference type="GO" id="GO:0046872">
    <property type="term" value="F:metal ion binding"/>
    <property type="evidence" value="ECO:0007669"/>
    <property type="project" value="UniProtKB-KW"/>
</dbReference>
<gene>
    <name evidence="7" type="ORF">DSCW_48990</name>
</gene>
<accession>A0A5K7Z649</accession>
<dbReference type="PANTHER" id="PTHR30471">
    <property type="entry name" value="DNA REPAIR PROTEIN RADC"/>
    <property type="match status" value="1"/>
</dbReference>
<reference evidence="7 8" key="1">
    <citation type="submission" date="2019-11" db="EMBL/GenBank/DDBJ databases">
        <title>Comparative genomics of hydrocarbon-degrading Desulfosarcina strains.</title>
        <authorList>
            <person name="Watanabe M."/>
            <person name="Kojima H."/>
            <person name="Fukui M."/>
        </authorList>
    </citation>
    <scope>NUCLEOTIDE SEQUENCE [LARGE SCALE GENOMIC DNA]</scope>
    <source>
        <strain evidence="7 8">PP31</strain>
    </source>
</reference>
<dbReference type="Pfam" id="PF04002">
    <property type="entry name" value="RadC"/>
    <property type="match status" value="1"/>
</dbReference>
<dbReference type="Proteomes" id="UP000427769">
    <property type="component" value="Chromosome"/>
</dbReference>
<keyword evidence="3" id="KW-0378">Hydrolase</keyword>
<keyword evidence="2" id="KW-0479">Metal-binding</keyword>
<proteinExistence type="predicted"/>
<dbReference type="InterPro" id="IPR025657">
    <property type="entry name" value="RadC_JAB"/>
</dbReference>
<dbReference type="InterPro" id="IPR020891">
    <property type="entry name" value="UPF0758_CS"/>
</dbReference>
<name>A0A5K7Z649_9BACT</name>
<dbReference type="CDD" id="cd08071">
    <property type="entry name" value="MPN_DUF2466"/>
    <property type="match status" value="1"/>
</dbReference>
<dbReference type="AlphaFoldDB" id="A0A5K7Z649"/>
<sequence>MNRKEYRFYAYKLHMVKEQEILFLGGDSINNSASSSKLIKKVIRELGQTDRENFVVVMLNTKLKPIGANLVSTGSLAQCMVQPREIIKAALNMPCKALILGHNHPSGDPSPSVEDKLITLMIMASAHLFDVQILDHLIVDMDSDAYQSFADEKIIEDTKHKVRGVMDQISRL</sequence>
<keyword evidence="8" id="KW-1185">Reference proteome</keyword>
<dbReference type="PROSITE" id="PS50249">
    <property type="entry name" value="MPN"/>
    <property type="match status" value="1"/>
</dbReference>
<evidence type="ECO:0000259" key="6">
    <source>
        <dbReference type="PROSITE" id="PS50249"/>
    </source>
</evidence>
<keyword evidence="5" id="KW-0482">Metalloprotease</keyword>
<evidence type="ECO:0000256" key="4">
    <source>
        <dbReference type="ARBA" id="ARBA00022833"/>
    </source>
</evidence>
<evidence type="ECO:0000256" key="3">
    <source>
        <dbReference type="ARBA" id="ARBA00022801"/>
    </source>
</evidence>